<dbReference type="GO" id="GO:0046872">
    <property type="term" value="F:metal ion binding"/>
    <property type="evidence" value="ECO:0007669"/>
    <property type="project" value="UniProtKB-KW"/>
</dbReference>
<evidence type="ECO:0000256" key="4">
    <source>
        <dbReference type="ARBA" id="ARBA00023004"/>
    </source>
</evidence>
<dbReference type="NCBIfam" id="TIGR03652">
    <property type="entry name" value="FeS_repair_RIC"/>
    <property type="match status" value="1"/>
</dbReference>
<organism evidence="6 7">
    <name type="scientific">Candidatus Cohnella colombiensis</name>
    <dbReference type="NCBI Taxonomy" id="3121368"/>
    <lineage>
        <taxon>Bacteria</taxon>
        <taxon>Bacillati</taxon>
        <taxon>Bacillota</taxon>
        <taxon>Bacilli</taxon>
        <taxon>Bacillales</taxon>
        <taxon>Paenibacillaceae</taxon>
        <taxon>Cohnella</taxon>
    </lineage>
</organism>
<evidence type="ECO:0000313" key="6">
    <source>
        <dbReference type="EMBL" id="WEK56009.1"/>
    </source>
</evidence>
<proteinExistence type="predicted"/>
<dbReference type="PANTHER" id="PTHR36438">
    <property type="entry name" value="IRON-SULFUR CLUSTER REPAIR PROTEIN YTFE"/>
    <property type="match status" value="1"/>
</dbReference>
<dbReference type="Proteomes" id="UP001178662">
    <property type="component" value="Chromosome"/>
</dbReference>
<dbReference type="AlphaFoldDB" id="A0AA95EZT7"/>
<reference evidence="6" key="1">
    <citation type="submission" date="2023-03" db="EMBL/GenBank/DDBJ databases">
        <title>Andean soil-derived lignocellulolytic bacterial consortium as a source of novel taxa and putative plastic-active enzymes.</title>
        <authorList>
            <person name="Diaz-Garcia L."/>
            <person name="Chuvochina M."/>
            <person name="Feuerriegel G."/>
            <person name="Bunk B."/>
            <person name="Sproer C."/>
            <person name="Streit W.R."/>
            <person name="Rodriguez L.M."/>
            <person name="Overmann J."/>
            <person name="Jimenez D.J."/>
        </authorList>
    </citation>
    <scope>NUCLEOTIDE SEQUENCE</scope>
    <source>
        <strain evidence="6">MAG 2441</strain>
    </source>
</reference>
<dbReference type="EMBL" id="CP119317">
    <property type="protein sequence ID" value="WEK56009.1"/>
    <property type="molecule type" value="Genomic_DNA"/>
</dbReference>
<keyword evidence="3" id="KW-0479">Metal-binding</keyword>
<dbReference type="GO" id="GO:0005737">
    <property type="term" value="C:cytoplasm"/>
    <property type="evidence" value="ECO:0007669"/>
    <property type="project" value="UniProtKB-SubCell"/>
</dbReference>
<evidence type="ECO:0000313" key="7">
    <source>
        <dbReference type="Proteomes" id="UP001178662"/>
    </source>
</evidence>
<evidence type="ECO:0000256" key="3">
    <source>
        <dbReference type="ARBA" id="ARBA00022723"/>
    </source>
</evidence>
<dbReference type="PANTHER" id="PTHR36438:SF1">
    <property type="entry name" value="IRON-SULFUR CLUSTER REPAIR PROTEIN YTFE"/>
    <property type="match status" value="1"/>
</dbReference>
<protein>
    <submittedName>
        <fullName evidence="6">Iron-sulfur cluster repair di-iron protein</fullName>
    </submittedName>
</protein>
<name>A0AA95EZT7_9BACL</name>
<keyword evidence="7" id="KW-1185">Reference proteome</keyword>
<dbReference type="Pfam" id="PF01814">
    <property type="entry name" value="Hemerythrin"/>
    <property type="match status" value="1"/>
</dbReference>
<accession>A0AA95EZT7</accession>
<keyword evidence="2" id="KW-0963">Cytoplasm</keyword>
<dbReference type="Pfam" id="PF04405">
    <property type="entry name" value="ScdA_N"/>
    <property type="match status" value="1"/>
</dbReference>
<keyword evidence="4" id="KW-0408">Iron</keyword>
<evidence type="ECO:0000256" key="2">
    <source>
        <dbReference type="ARBA" id="ARBA00022490"/>
    </source>
</evidence>
<dbReference type="InterPro" id="IPR012312">
    <property type="entry name" value="Hemerythrin-like"/>
</dbReference>
<gene>
    <name evidence="6" type="primary">ric</name>
    <name evidence="6" type="ORF">P0Y55_08165</name>
</gene>
<evidence type="ECO:0000259" key="5">
    <source>
        <dbReference type="Pfam" id="PF01814"/>
    </source>
</evidence>
<evidence type="ECO:0000256" key="1">
    <source>
        <dbReference type="ARBA" id="ARBA00004496"/>
    </source>
</evidence>
<dbReference type="Gene3D" id="1.20.120.520">
    <property type="entry name" value="nmb1532 protein domain like"/>
    <property type="match status" value="1"/>
</dbReference>
<sequence>MNQLMVGDIVTQYPAAADVLKSYRIDFCCGGNRPLLDVVNEMGLSADAVLRDILAVIAQPVGVQEGLTDWTKLNYSELIDHIVKNHHEYLRRTLPELAQYTLTIRDVHGYLHPELAEVNRLFMTMRDELMLHLPKEELEMFPAIMKLDHHPTAVQVEQCKQLIEALEDEHEACGVILKQIRALTNDYEIPEDACPTYQITFHKLQELEADLFQHIHLENNILFPRVSQQIA</sequence>
<comment type="subcellular location">
    <subcellularLocation>
        <location evidence="1">Cytoplasm</location>
    </subcellularLocation>
</comment>
<feature type="domain" description="Hemerythrin-like" evidence="5">
    <location>
        <begin position="79"/>
        <end position="225"/>
    </location>
</feature>
<dbReference type="InterPro" id="IPR019903">
    <property type="entry name" value="RIC_family"/>
</dbReference>